<keyword evidence="3" id="KW-1185">Reference proteome</keyword>
<proteinExistence type="predicted"/>
<feature type="region of interest" description="Disordered" evidence="1">
    <location>
        <begin position="1"/>
        <end position="20"/>
    </location>
</feature>
<name>A0A9P6LTR5_MORAP</name>
<dbReference type="EMBL" id="JAAAHY010002976">
    <property type="protein sequence ID" value="KAF9943688.1"/>
    <property type="molecule type" value="Genomic_DNA"/>
</dbReference>
<reference evidence="2" key="1">
    <citation type="journal article" date="2020" name="Fungal Divers.">
        <title>Resolving the Mortierellaceae phylogeny through synthesis of multi-gene phylogenetics and phylogenomics.</title>
        <authorList>
            <person name="Vandepol N."/>
            <person name="Liber J."/>
            <person name="Desiro A."/>
            <person name="Na H."/>
            <person name="Kennedy M."/>
            <person name="Barry K."/>
            <person name="Grigoriev I.V."/>
            <person name="Miller A.N."/>
            <person name="O'Donnell K."/>
            <person name="Stajich J.E."/>
            <person name="Bonito G."/>
        </authorList>
    </citation>
    <scope>NUCLEOTIDE SEQUENCE</scope>
    <source>
        <strain evidence="2">CK1249</strain>
    </source>
</reference>
<gene>
    <name evidence="2" type="ORF">BGZ70_005571</name>
</gene>
<comment type="caution">
    <text evidence="2">The sequence shown here is derived from an EMBL/GenBank/DDBJ whole genome shotgun (WGS) entry which is preliminary data.</text>
</comment>
<dbReference type="Proteomes" id="UP000738359">
    <property type="component" value="Unassembled WGS sequence"/>
</dbReference>
<feature type="compositionally biased region" description="Polar residues" evidence="1">
    <location>
        <begin position="1"/>
        <end position="11"/>
    </location>
</feature>
<feature type="compositionally biased region" description="Pro residues" evidence="1">
    <location>
        <begin position="191"/>
        <end position="201"/>
    </location>
</feature>
<sequence>GDTQRHPTTSKYEQRKKNKAGTVGRYWSNEFYRSGLSKRQIYIKAEHCADNVKEQEVVVKHHRAQVAHLVQEQSTAADDDRKARTAQSYETLRIARTRVREARMILSPLQEKLRLARREKYYWNKLHKAPLQENPETTTSRSAPVRDSIPTWDNPAVEDRADKMDISQLLQNCRGEDRQLVVGATDYGLPAPDPSPGQGPDPRPDPESKPQPKPGAETTTETFVKLPKSYRLTARHIDEVSHARVVARRRARRLAKSDSVKKAMETISTNKASLSWAATMASVDKAHSIRKDASGALQGFEQSNARLRDVQTLRLRTGKCWKRVCAEERRHAQRAFSA</sequence>
<dbReference type="AlphaFoldDB" id="A0A9P6LTR5"/>
<dbReference type="OrthoDB" id="2424936at2759"/>
<feature type="non-terminal residue" evidence="2">
    <location>
        <position position="338"/>
    </location>
</feature>
<feature type="region of interest" description="Disordered" evidence="1">
    <location>
        <begin position="132"/>
        <end position="159"/>
    </location>
</feature>
<evidence type="ECO:0000313" key="2">
    <source>
        <dbReference type="EMBL" id="KAF9943688.1"/>
    </source>
</evidence>
<protein>
    <submittedName>
        <fullName evidence="2">Uncharacterized protein</fullName>
    </submittedName>
</protein>
<organism evidence="2 3">
    <name type="scientific">Mortierella alpina</name>
    <name type="common">Oleaginous fungus</name>
    <name type="synonym">Mortierella renispora</name>
    <dbReference type="NCBI Taxonomy" id="64518"/>
    <lineage>
        <taxon>Eukaryota</taxon>
        <taxon>Fungi</taxon>
        <taxon>Fungi incertae sedis</taxon>
        <taxon>Mucoromycota</taxon>
        <taxon>Mortierellomycotina</taxon>
        <taxon>Mortierellomycetes</taxon>
        <taxon>Mortierellales</taxon>
        <taxon>Mortierellaceae</taxon>
        <taxon>Mortierella</taxon>
    </lineage>
</organism>
<evidence type="ECO:0000313" key="3">
    <source>
        <dbReference type="Proteomes" id="UP000738359"/>
    </source>
</evidence>
<feature type="region of interest" description="Disordered" evidence="1">
    <location>
        <begin position="185"/>
        <end position="221"/>
    </location>
</feature>
<accession>A0A9P6LTR5</accession>
<evidence type="ECO:0000256" key="1">
    <source>
        <dbReference type="SAM" id="MobiDB-lite"/>
    </source>
</evidence>
<feature type="non-terminal residue" evidence="2">
    <location>
        <position position="1"/>
    </location>
</feature>